<gene>
    <name evidence="2" type="ORF">F511_42273</name>
</gene>
<dbReference type="Proteomes" id="UP000250235">
    <property type="component" value="Unassembled WGS sequence"/>
</dbReference>
<name>A0A2Z7BMU5_9LAMI</name>
<dbReference type="EMBL" id="KV005952">
    <property type="protein sequence ID" value="KZV33261.1"/>
    <property type="molecule type" value="Genomic_DNA"/>
</dbReference>
<accession>A0A2Z7BMU5</accession>
<protein>
    <submittedName>
        <fullName evidence="2">Protein IQ-DOMAIN 31-like</fullName>
    </submittedName>
</protein>
<dbReference type="AlphaFoldDB" id="A0A2Z7BMU5"/>
<proteinExistence type="predicted"/>
<organism evidence="2 3">
    <name type="scientific">Dorcoceras hygrometricum</name>
    <dbReference type="NCBI Taxonomy" id="472368"/>
    <lineage>
        <taxon>Eukaryota</taxon>
        <taxon>Viridiplantae</taxon>
        <taxon>Streptophyta</taxon>
        <taxon>Embryophyta</taxon>
        <taxon>Tracheophyta</taxon>
        <taxon>Spermatophyta</taxon>
        <taxon>Magnoliopsida</taxon>
        <taxon>eudicotyledons</taxon>
        <taxon>Gunneridae</taxon>
        <taxon>Pentapetalae</taxon>
        <taxon>asterids</taxon>
        <taxon>lamiids</taxon>
        <taxon>Lamiales</taxon>
        <taxon>Gesneriaceae</taxon>
        <taxon>Didymocarpoideae</taxon>
        <taxon>Trichosporeae</taxon>
        <taxon>Loxocarpinae</taxon>
        <taxon>Dorcoceras</taxon>
    </lineage>
</organism>
<sequence length="261" mass="29153">MSLLSVQMLAGFTTEEAEADTVADQELKTVKRDFGGLNEGIWPKSSLVHQTKFDELCSLDRSGGSSTGLMQKYASWFRVKTSWSTKVYKGISWIGWYTKEKMDQLEHQREPAGTSKGTSRNRSLEEAVGSSRTSWSDKLNQLERYEPAGSAKEKLDQLMREEVNSRSLADANLVTQLRLVCIGADRSSSGARLGDSLVFEQRPMETSRVESAYRNQLRPAGVLRCIRGPAGMAGTPKKRWTSWNIKENQLEHQRGPAGTEA</sequence>
<evidence type="ECO:0000313" key="3">
    <source>
        <dbReference type="Proteomes" id="UP000250235"/>
    </source>
</evidence>
<feature type="region of interest" description="Disordered" evidence="1">
    <location>
        <begin position="105"/>
        <end position="134"/>
    </location>
</feature>
<keyword evidence="3" id="KW-1185">Reference proteome</keyword>
<reference evidence="2 3" key="1">
    <citation type="journal article" date="2015" name="Proc. Natl. Acad. Sci. U.S.A.">
        <title>The resurrection genome of Boea hygrometrica: A blueprint for survival of dehydration.</title>
        <authorList>
            <person name="Xiao L."/>
            <person name="Yang G."/>
            <person name="Zhang L."/>
            <person name="Yang X."/>
            <person name="Zhao S."/>
            <person name="Ji Z."/>
            <person name="Zhou Q."/>
            <person name="Hu M."/>
            <person name="Wang Y."/>
            <person name="Chen M."/>
            <person name="Xu Y."/>
            <person name="Jin H."/>
            <person name="Xiao X."/>
            <person name="Hu G."/>
            <person name="Bao F."/>
            <person name="Hu Y."/>
            <person name="Wan P."/>
            <person name="Li L."/>
            <person name="Deng X."/>
            <person name="Kuang T."/>
            <person name="Xiang C."/>
            <person name="Zhu J.K."/>
            <person name="Oliver M.J."/>
            <person name="He Y."/>
        </authorList>
    </citation>
    <scope>NUCLEOTIDE SEQUENCE [LARGE SCALE GENOMIC DNA]</scope>
    <source>
        <strain evidence="3">cv. XS01</strain>
    </source>
</reference>
<evidence type="ECO:0000313" key="2">
    <source>
        <dbReference type="EMBL" id="KZV33261.1"/>
    </source>
</evidence>
<evidence type="ECO:0000256" key="1">
    <source>
        <dbReference type="SAM" id="MobiDB-lite"/>
    </source>
</evidence>